<dbReference type="Proteomes" id="UP000437748">
    <property type="component" value="Unassembled WGS sequence"/>
</dbReference>
<dbReference type="AlphaFoldDB" id="A0A6N6VNP8"/>
<dbReference type="PANTHER" id="PTHR36174:SF1">
    <property type="entry name" value="LIPID II:GLYCINE GLYCYLTRANSFERASE"/>
    <property type="match status" value="1"/>
</dbReference>
<evidence type="ECO:0000313" key="2">
    <source>
        <dbReference type="Proteomes" id="UP000437748"/>
    </source>
</evidence>
<proteinExistence type="predicted"/>
<dbReference type="RefSeq" id="WP_153421228.1">
    <property type="nucleotide sequence ID" value="NZ_WFLM01000005.1"/>
</dbReference>
<dbReference type="OrthoDB" id="116151at2"/>
<reference evidence="1 2" key="1">
    <citation type="submission" date="2019-10" db="EMBL/GenBank/DDBJ databases">
        <title>New species of Slilvanegrellaceae.</title>
        <authorList>
            <person name="Pitt A."/>
            <person name="Hahn M.W."/>
        </authorList>
    </citation>
    <scope>NUCLEOTIDE SEQUENCE [LARGE SCALE GENOMIC DNA]</scope>
    <source>
        <strain evidence="1 2">SP-Ram-0.45-NSY-1</strain>
    </source>
</reference>
<protein>
    <submittedName>
        <fullName evidence="1">Uncharacterized protein</fullName>
    </submittedName>
</protein>
<name>A0A6N6VNP8_9BACT</name>
<dbReference type="PANTHER" id="PTHR36174">
    <property type="entry name" value="LIPID II:GLYCINE GLYCYLTRANSFERASE"/>
    <property type="match status" value="1"/>
</dbReference>
<evidence type="ECO:0000313" key="1">
    <source>
        <dbReference type="EMBL" id="KAB8036813.1"/>
    </source>
</evidence>
<dbReference type="Gene3D" id="3.40.630.30">
    <property type="match status" value="1"/>
</dbReference>
<dbReference type="SUPFAM" id="SSF55729">
    <property type="entry name" value="Acyl-CoA N-acyltransferases (Nat)"/>
    <property type="match status" value="1"/>
</dbReference>
<dbReference type="EMBL" id="WFLM01000005">
    <property type="protein sequence ID" value="KAB8036813.1"/>
    <property type="molecule type" value="Genomic_DNA"/>
</dbReference>
<keyword evidence="2" id="KW-1185">Reference proteome</keyword>
<accession>A0A6N6VNP8</accession>
<dbReference type="InterPro" id="IPR050644">
    <property type="entry name" value="PG_Glycine_Bridge_Synth"/>
</dbReference>
<sequence>MNEKVAEIKELYCSIFDSSDWFNAICENSSWNFVEIKNKNETLARLPFLLEKKYGIFTKISSPPLTPYVGPWIKKNSAEKISTKLSFEFDILTKLINELPKADIIELPLHHSFPFIHPFIWKEFTLIPRYTYILNCSKITEDQLWKNYLSKTTRNIIKNSQLQLESVTCEDINSLYNIISSNLIRKNVSNFINISLLKHIYSSLSQKQKCKILFAKDKASSDFNAAVFLVWDEHSIYYLLGGANQEGRKMQSLSFLLWESLKFAIIENKNFDFEGSILKEVESFIRGFGGEPTVYYVARKLSKKAKFFYNLKSLVR</sequence>
<organism evidence="1 2">
    <name type="scientific">Silvanigrella paludirubra</name>
    <dbReference type="NCBI Taxonomy" id="2499159"/>
    <lineage>
        <taxon>Bacteria</taxon>
        <taxon>Pseudomonadati</taxon>
        <taxon>Bdellovibrionota</taxon>
        <taxon>Oligoflexia</taxon>
        <taxon>Silvanigrellales</taxon>
        <taxon>Silvanigrellaceae</taxon>
        <taxon>Silvanigrella</taxon>
    </lineage>
</organism>
<dbReference type="InterPro" id="IPR016181">
    <property type="entry name" value="Acyl_CoA_acyltransferase"/>
</dbReference>
<gene>
    <name evidence="1" type="ORF">GCL60_13290</name>
</gene>
<comment type="caution">
    <text evidence="1">The sequence shown here is derived from an EMBL/GenBank/DDBJ whole genome shotgun (WGS) entry which is preliminary data.</text>
</comment>